<comment type="caution">
    <text evidence="2">The sequence shown here is derived from an EMBL/GenBank/DDBJ whole genome shotgun (WGS) entry which is preliminary data.</text>
</comment>
<evidence type="ECO:0000313" key="3">
    <source>
        <dbReference type="Proteomes" id="UP001420932"/>
    </source>
</evidence>
<feature type="region of interest" description="Disordered" evidence="1">
    <location>
        <begin position="1"/>
        <end position="23"/>
    </location>
</feature>
<evidence type="ECO:0000313" key="2">
    <source>
        <dbReference type="EMBL" id="KAK9134963.1"/>
    </source>
</evidence>
<dbReference type="EMBL" id="JBBNAF010000006">
    <property type="protein sequence ID" value="KAK9134963.1"/>
    <property type="molecule type" value="Genomic_DNA"/>
</dbReference>
<accession>A0AAP0P8G0</accession>
<name>A0AAP0P8G0_9MAGN</name>
<sequence>MNGRTSSKHLSGGTHEHFAQSASPTQRIWLSVADISATKIYTSPDIEEIATFMKGGNVQDIEEVAFS</sequence>
<keyword evidence="3" id="KW-1185">Reference proteome</keyword>
<reference evidence="2 3" key="1">
    <citation type="submission" date="2024-01" db="EMBL/GenBank/DDBJ databases">
        <title>Genome assemblies of Stephania.</title>
        <authorList>
            <person name="Yang L."/>
        </authorList>
    </citation>
    <scope>NUCLEOTIDE SEQUENCE [LARGE SCALE GENOMIC DNA]</scope>
    <source>
        <strain evidence="2">YNDBR</strain>
        <tissue evidence="2">Leaf</tissue>
    </source>
</reference>
<organism evidence="2 3">
    <name type="scientific">Stephania yunnanensis</name>
    <dbReference type="NCBI Taxonomy" id="152371"/>
    <lineage>
        <taxon>Eukaryota</taxon>
        <taxon>Viridiplantae</taxon>
        <taxon>Streptophyta</taxon>
        <taxon>Embryophyta</taxon>
        <taxon>Tracheophyta</taxon>
        <taxon>Spermatophyta</taxon>
        <taxon>Magnoliopsida</taxon>
        <taxon>Ranunculales</taxon>
        <taxon>Menispermaceae</taxon>
        <taxon>Menispermoideae</taxon>
        <taxon>Cissampelideae</taxon>
        <taxon>Stephania</taxon>
    </lineage>
</organism>
<protein>
    <submittedName>
        <fullName evidence="2">Uncharacterized protein</fullName>
    </submittedName>
</protein>
<proteinExistence type="predicted"/>
<dbReference type="AlphaFoldDB" id="A0AAP0P8G0"/>
<evidence type="ECO:0000256" key="1">
    <source>
        <dbReference type="SAM" id="MobiDB-lite"/>
    </source>
</evidence>
<dbReference type="Proteomes" id="UP001420932">
    <property type="component" value="Unassembled WGS sequence"/>
</dbReference>
<gene>
    <name evidence="2" type="ORF">Syun_014293</name>
</gene>